<keyword evidence="1" id="KW-0732">Signal</keyword>
<dbReference type="Gene3D" id="2.60.40.770">
    <property type="match status" value="1"/>
</dbReference>
<dbReference type="InterPro" id="IPR014756">
    <property type="entry name" value="Ig_E-set"/>
</dbReference>
<dbReference type="EMBL" id="MN123780">
    <property type="protein sequence ID" value="QII57785.1"/>
    <property type="molecule type" value="mRNA"/>
</dbReference>
<reference evidence="5" key="1">
    <citation type="journal article" date="2008" name="Insect Biochem. Mol. Biol.">
        <title>The genome of a lepidopteran model insect, the silkworm Bombyx mori.</title>
        <authorList>
            <consortium name="International Silkworm Genome Consortium"/>
        </authorList>
    </citation>
    <scope>NUCLEOTIDE SEQUENCE [LARGE SCALE GENOMIC DNA]</scope>
    <source>
        <strain evidence="5">p50T</strain>
    </source>
</reference>
<organism evidence="3">
    <name type="scientific">Bombyx mori</name>
    <name type="common">Silk moth</name>
    <dbReference type="NCBI Taxonomy" id="7091"/>
    <lineage>
        <taxon>Eukaryota</taxon>
        <taxon>Metazoa</taxon>
        <taxon>Ecdysozoa</taxon>
        <taxon>Arthropoda</taxon>
        <taxon>Hexapoda</taxon>
        <taxon>Insecta</taxon>
        <taxon>Pterygota</taxon>
        <taxon>Neoptera</taxon>
        <taxon>Endopterygota</taxon>
        <taxon>Lepidoptera</taxon>
        <taxon>Glossata</taxon>
        <taxon>Ditrysia</taxon>
        <taxon>Bombycoidea</taxon>
        <taxon>Bombycidae</taxon>
        <taxon>Bombycinae</taxon>
        <taxon>Bombyx</taxon>
    </lineage>
</organism>
<dbReference type="SUPFAM" id="SSF81296">
    <property type="entry name" value="E set domains"/>
    <property type="match status" value="1"/>
</dbReference>
<keyword evidence="5" id="KW-1185">Reference proteome</keyword>
<sequence length="153" mass="17299">MYAVFCLILISNYAFVQGEFVFKKKCRDVDTSLCTVHNVMVEPCGEGPIFCALKKNKPYSISLDVTPHFSANKLHAVIKGDVQNQNTFSTTFTRSAEYNDLLDNTLSEGKRTHIQLQLAVDKRASGKFPLEVRVWDEDDTSHVCCSIFTVKIR</sequence>
<dbReference type="EnsemblMetazoa" id="XM_004926769.4">
    <property type="protein sequence ID" value="XP_004926826.1"/>
    <property type="gene ID" value="LOC101744032"/>
</dbReference>
<evidence type="ECO:0000313" key="4">
    <source>
        <dbReference type="EnsemblMetazoa" id="XP_004926826.1"/>
    </source>
</evidence>
<dbReference type="Proteomes" id="UP000005204">
    <property type="component" value="Unassembled WGS sequence"/>
</dbReference>
<protein>
    <submittedName>
        <fullName evidence="3">MD-2-related lipid-recognition protein 2</fullName>
    </submittedName>
</protein>
<dbReference type="OrthoDB" id="7333818at2759"/>
<evidence type="ECO:0000313" key="5">
    <source>
        <dbReference type="Proteomes" id="UP000005204"/>
    </source>
</evidence>
<feature type="domain" description="MD-2-related lipid-recognition" evidence="2">
    <location>
        <begin position="24"/>
        <end position="147"/>
    </location>
</feature>
<dbReference type="InterPro" id="IPR003172">
    <property type="entry name" value="ML_dom"/>
</dbReference>
<gene>
    <name evidence="3" type="primary">ML-2</name>
    <name evidence="4" type="synonym">101744032</name>
</gene>
<accession>A0A6G7K3Y0</accession>
<dbReference type="GeneID" id="101744032"/>
<evidence type="ECO:0000259" key="2">
    <source>
        <dbReference type="Pfam" id="PF02221"/>
    </source>
</evidence>
<evidence type="ECO:0000256" key="1">
    <source>
        <dbReference type="SAM" id="SignalP"/>
    </source>
</evidence>
<dbReference type="Pfam" id="PF02221">
    <property type="entry name" value="E1_DerP2_DerF2"/>
    <property type="match status" value="1"/>
</dbReference>
<feature type="chain" id="PRO_5026056888" evidence="1">
    <location>
        <begin position="19"/>
        <end position="153"/>
    </location>
</feature>
<reference evidence="4" key="3">
    <citation type="submission" date="2022-06" db="UniProtKB">
        <authorList>
            <consortium name="EnsemblMetazoa"/>
        </authorList>
    </citation>
    <scope>IDENTIFICATION</scope>
    <source>
        <strain evidence="4">p50T (Dazao)</strain>
    </source>
</reference>
<feature type="signal peptide" evidence="1">
    <location>
        <begin position="1"/>
        <end position="18"/>
    </location>
</feature>
<evidence type="ECO:0000313" key="3">
    <source>
        <dbReference type="EMBL" id="QII57785.1"/>
    </source>
</evidence>
<name>A0A6G7K3Y0_BOMMO</name>
<proteinExistence type="evidence at transcript level"/>
<dbReference type="KEGG" id="bmor:101744032"/>
<reference evidence="3" key="2">
    <citation type="submission" date="2019-07" db="EMBL/GenBank/DDBJ databases">
        <authorList>
            <person name="Yang W."/>
            <person name="Su R."/>
            <person name="Chen X."/>
            <person name="Song Y."/>
            <person name="Zhong Y."/>
        </authorList>
    </citation>
    <scope>NUCLEOTIDE SEQUENCE</scope>
</reference>
<dbReference type="AlphaFoldDB" id="A0A6G7K3Y0"/>